<dbReference type="InterPro" id="IPR001000">
    <property type="entry name" value="GH10_dom"/>
</dbReference>
<evidence type="ECO:0000256" key="1">
    <source>
        <dbReference type="ARBA" id="ARBA00007495"/>
    </source>
</evidence>
<reference evidence="6 7" key="1">
    <citation type="journal article" date="2017" name="G3 (Bethesda)">
        <title>First Draft Genome Sequence of the Pathogenic Fungus Lomentospora prolificans (Formerly Scedosporium prolificans).</title>
        <authorList>
            <person name="Luo R."/>
            <person name="Zimin A."/>
            <person name="Workman R."/>
            <person name="Fan Y."/>
            <person name="Pertea G."/>
            <person name="Grossman N."/>
            <person name="Wear M.P."/>
            <person name="Jia B."/>
            <person name="Miller H."/>
            <person name="Casadevall A."/>
            <person name="Timp W."/>
            <person name="Zhang S.X."/>
            <person name="Salzberg S.L."/>
        </authorList>
    </citation>
    <scope>NUCLEOTIDE SEQUENCE [LARGE SCALE GENOMIC DNA]</scope>
    <source>
        <strain evidence="6 7">JHH-5317</strain>
    </source>
</reference>
<feature type="non-terminal residue" evidence="6">
    <location>
        <position position="67"/>
    </location>
</feature>
<feature type="non-terminal residue" evidence="6">
    <location>
        <position position="1"/>
    </location>
</feature>
<dbReference type="InterPro" id="IPR017853">
    <property type="entry name" value="GH"/>
</dbReference>
<dbReference type="GO" id="GO:0031176">
    <property type="term" value="F:endo-1,4-beta-xylanase activity"/>
    <property type="evidence" value="ECO:0007669"/>
    <property type="project" value="UniProtKB-ARBA"/>
</dbReference>
<dbReference type="GO" id="GO:0000272">
    <property type="term" value="P:polysaccharide catabolic process"/>
    <property type="evidence" value="ECO:0007669"/>
    <property type="project" value="UniProtKB-KW"/>
</dbReference>
<evidence type="ECO:0000256" key="3">
    <source>
        <dbReference type="ARBA" id="ARBA00023277"/>
    </source>
</evidence>
<dbReference type="Gene3D" id="3.20.20.80">
    <property type="entry name" value="Glycosidases"/>
    <property type="match status" value="1"/>
</dbReference>
<name>A0A2N3N1A5_9PEZI</name>
<evidence type="ECO:0000256" key="4">
    <source>
        <dbReference type="ARBA" id="ARBA00023326"/>
    </source>
</evidence>
<keyword evidence="2" id="KW-0378">Hydrolase</keyword>
<keyword evidence="3" id="KW-0119">Carbohydrate metabolism</keyword>
<dbReference type="InParanoid" id="A0A2N3N1A5"/>
<dbReference type="AlphaFoldDB" id="A0A2N3N1A5"/>
<comment type="similarity">
    <text evidence="1">Belongs to the glycosyl hydrolase 10 (cellulase F) family.</text>
</comment>
<keyword evidence="4" id="KW-0624">Polysaccharide degradation</keyword>
<accession>A0A2N3N1A5</accession>
<feature type="domain" description="GH10" evidence="5">
    <location>
        <begin position="1"/>
        <end position="67"/>
    </location>
</feature>
<dbReference type="VEuPathDB" id="FungiDB:jhhlp_006952"/>
<protein>
    <recommendedName>
        <fullName evidence="5">GH10 domain-containing protein</fullName>
    </recommendedName>
</protein>
<gene>
    <name evidence="6" type="ORF">jhhlp_006952</name>
</gene>
<dbReference type="Proteomes" id="UP000233524">
    <property type="component" value="Unassembled WGS sequence"/>
</dbReference>
<dbReference type="PROSITE" id="PS51760">
    <property type="entry name" value="GH10_2"/>
    <property type="match status" value="1"/>
</dbReference>
<proteinExistence type="inferred from homology"/>
<comment type="caution">
    <text evidence="6">The sequence shown here is derived from an EMBL/GenBank/DDBJ whole genome shotgun (WGS) entry which is preliminary data.</text>
</comment>
<evidence type="ECO:0000313" key="6">
    <source>
        <dbReference type="EMBL" id="PKS06207.1"/>
    </source>
</evidence>
<dbReference type="SUPFAM" id="SSF51445">
    <property type="entry name" value="(Trans)glycosidases"/>
    <property type="match status" value="1"/>
</dbReference>
<dbReference type="Pfam" id="PF00331">
    <property type="entry name" value="Glyco_hydro_10"/>
    <property type="match status" value="1"/>
</dbReference>
<dbReference type="EMBL" id="NLAX01001034">
    <property type="protein sequence ID" value="PKS06207.1"/>
    <property type="molecule type" value="Genomic_DNA"/>
</dbReference>
<dbReference type="STRING" id="41688.A0A2N3N1A5"/>
<evidence type="ECO:0000259" key="5">
    <source>
        <dbReference type="PROSITE" id="PS51760"/>
    </source>
</evidence>
<organism evidence="6 7">
    <name type="scientific">Lomentospora prolificans</name>
    <dbReference type="NCBI Taxonomy" id="41688"/>
    <lineage>
        <taxon>Eukaryota</taxon>
        <taxon>Fungi</taxon>
        <taxon>Dikarya</taxon>
        <taxon>Ascomycota</taxon>
        <taxon>Pezizomycotina</taxon>
        <taxon>Sordariomycetes</taxon>
        <taxon>Hypocreomycetidae</taxon>
        <taxon>Microascales</taxon>
        <taxon>Microascaceae</taxon>
        <taxon>Lomentospora</taxon>
    </lineage>
</organism>
<keyword evidence="7" id="KW-1185">Reference proteome</keyword>
<dbReference type="OrthoDB" id="3055998at2759"/>
<evidence type="ECO:0000313" key="7">
    <source>
        <dbReference type="Proteomes" id="UP000233524"/>
    </source>
</evidence>
<evidence type="ECO:0000256" key="2">
    <source>
        <dbReference type="ARBA" id="ARBA00022801"/>
    </source>
</evidence>
<sequence length="67" mass="7234">VLGEDFVRIAFEAARKADPDAILYIHDYNLVSPTYAKTTNGRANHVKKGLGAGVPLCRSGTVAFPFL</sequence>